<dbReference type="GO" id="GO:0006283">
    <property type="term" value="P:transcription-coupled nucleotide-excision repair"/>
    <property type="evidence" value="ECO:0007669"/>
    <property type="project" value="TreeGrafter"/>
</dbReference>
<evidence type="ECO:0000313" key="9">
    <source>
        <dbReference type="Proteomes" id="UP000515908"/>
    </source>
</evidence>
<comment type="similarity">
    <text evidence="4">Belongs to the archaeal rpoM/eukaryotic RPA12/RPB9/RPC11 RNA polymerase family.</text>
</comment>
<keyword evidence="9" id="KW-1185">Reference proteome</keyword>
<feature type="binding site" evidence="5">
    <location>
        <position position="19"/>
    </location>
    <ligand>
        <name>Zn(2+)</name>
        <dbReference type="ChEBI" id="CHEBI:29105"/>
        <label>1</label>
    </ligand>
</feature>
<feature type="binding site" evidence="5">
    <location>
        <position position="120"/>
    </location>
    <ligand>
        <name>Zn(2+)</name>
        <dbReference type="ChEBI" id="CHEBI:29105"/>
        <label>2</label>
    </ligand>
</feature>
<evidence type="ECO:0000256" key="1">
    <source>
        <dbReference type="ARBA" id="ARBA00022723"/>
    </source>
</evidence>
<dbReference type="VEuPathDB" id="TriTrypDB:ADEAN_000655200"/>
<dbReference type="PIRSF" id="PIRSF005586">
    <property type="entry name" value="RNApol_RpoM"/>
    <property type="match status" value="1"/>
</dbReference>
<evidence type="ECO:0000259" key="7">
    <source>
        <dbReference type="PROSITE" id="PS51133"/>
    </source>
</evidence>
<evidence type="ECO:0000256" key="4">
    <source>
        <dbReference type="PIRNR" id="PIRNR005586"/>
    </source>
</evidence>
<proteinExistence type="inferred from homology"/>
<feature type="binding site" evidence="5">
    <location>
        <position position="16"/>
    </location>
    <ligand>
        <name>Zn(2+)</name>
        <dbReference type="ChEBI" id="CHEBI:29105"/>
        <label>1</label>
    </ligand>
</feature>
<reference evidence="8 9" key="1">
    <citation type="submission" date="2020-08" db="EMBL/GenBank/DDBJ databases">
        <authorList>
            <person name="Newling K."/>
            <person name="Davey J."/>
            <person name="Forrester S."/>
        </authorList>
    </citation>
    <scope>NUCLEOTIDE SEQUENCE [LARGE SCALE GENOMIC DNA]</scope>
    <source>
        <strain evidence="9">Crithidia deanei Carvalho (ATCC PRA-265)</strain>
    </source>
</reference>
<sequence>MEDNLATRTTAPMLFCVRCANMLYPEGTADRQLIWRCSLCNISESHDECQLVHVLNLKMKKDVSQDIQIVAEAATDPTAQRDPNKKCPKCGEHNVVCSLNPLGSVQEDMTLFFACPNPECRHVWSGKEVKFNS</sequence>
<dbReference type="SUPFAM" id="SSF57783">
    <property type="entry name" value="Zinc beta-ribbon"/>
    <property type="match status" value="2"/>
</dbReference>
<name>S9WHI2_9TRYP</name>
<keyword evidence="4" id="KW-0804">Transcription</keyword>
<protein>
    <recommendedName>
        <fullName evidence="4">DNA-directed RNA polymerase subunit</fullName>
    </recommendedName>
</protein>
<evidence type="ECO:0000256" key="6">
    <source>
        <dbReference type="PIRSR" id="PIRSR005586-2"/>
    </source>
</evidence>
<keyword evidence="4" id="KW-0539">Nucleus</keyword>
<feature type="domain" description="TFIIS-type" evidence="7">
    <location>
        <begin position="83"/>
        <end position="125"/>
    </location>
</feature>
<accession>S9WHI2</accession>
<feature type="binding site" evidence="5">
    <location>
        <position position="40"/>
    </location>
    <ligand>
        <name>Zn(2+)</name>
        <dbReference type="ChEBI" id="CHEBI:29105"/>
        <label>1</label>
    </ligand>
</feature>
<dbReference type="PROSITE" id="PS51133">
    <property type="entry name" value="ZF_TFIIS_2"/>
    <property type="match status" value="1"/>
</dbReference>
<dbReference type="Pfam" id="PF01096">
    <property type="entry name" value="Zn_ribbon_TFIIS"/>
    <property type="match status" value="1"/>
</dbReference>
<dbReference type="GO" id="GO:0006367">
    <property type="term" value="P:transcription initiation at RNA polymerase II promoter"/>
    <property type="evidence" value="ECO:0007669"/>
    <property type="project" value="TreeGrafter"/>
</dbReference>
<dbReference type="InterPro" id="IPR012164">
    <property type="entry name" value="Rpa12/Rpb9/Rpc10/TFS"/>
</dbReference>
<dbReference type="InterPro" id="IPR001222">
    <property type="entry name" value="Znf_TFIIS"/>
</dbReference>
<dbReference type="Proteomes" id="UP000515908">
    <property type="component" value="Chromosome 12"/>
</dbReference>
<keyword evidence="3 5" id="KW-0862">Zinc</keyword>
<evidence type="ECO:0000256" key="2">
    <source>
        <dbReference type="ARBA" id="ARBA00022771"/>
    </source>
</evidence>
<gene>
    <name evidence="8" type="ORF">ADEAN_000655200</name>
</gene>
<dbReference type="Gene3D" id="2.20.25.10">
    <property type="match status" value="2"/>
</dbReference>
<dbReference type="GO" id="GO:0003899">
    <property type="term" value="F:DNA-directed RNA polymerase activity"/>
    <property type="evidence" value="ECO:0007669"/>
    <property type="project" value="InterPro"/>
</dbReference>
<comment type="function">
    <text evidence="4">DNA-dependent RNA polymerase catalyzes the transcription of DNA into RNA using the four ribonucleoside triphosphates as substrates.</text>
</comment>
<evidence type="ECO:0000313" key="8">
    <source>
        <dbReference type="EMBL" id="CAD2219059.1"/>
    </source>
</evidence>
<organism evidence="8 9">
    <name type="scientific">Angomonas deanei</name>
    <dbReference type="NCBI Taxonomy" id="59799"/>
    <lineage>
        <taxon>Eukaryota</taxon>
        <taxon>Discoba</taxon>
        <taxon>Euglenozoa</taxon>
        <taxon>Kinetoplastea</taxon>
        <taxon>Metakinetoplastina</taxon>
        <taxon>Trypanosomatida</taxon>
        <taxon>Trypanosomatidae</taxon>
        <taxon>Strigomonadinae</taxon>
        <taxon>Angomonas</taxon>
    </lineage>
</organism>
<dbReference type="GO" id="GO:0001193">
    <property type="term" value="P:maintenance of transcriptional fidelity during transcription elongation by RNA polymerase II"/>
    <property type="evidence" value="ECO:0007669"/>
    <property type="project" value="TreeGrafter"/>
</dbReference>
<feature type="binding site" evidence="5">
    <location>
        <position position="87"/>
    </location>
    <ligand>
        <name>Zn(2+)</name>
        <dbReference type="ChEBI" id="CHEBI:29105"/>
        <label>2</label>
    </ligand>
</feature>
<feature type="binding site" evidence="5">
    <location>
        <position position="115"/>
    </location>
    <ligand>
        <name>Zn(2+)</name>
        <dbReference type="ChEBI" id="CHEBI:29105"/>
        <label>2</label>
    </ligand>
</feature>
<keyword evidence="4" id="KW-0240">DNA-directed RNA polymerase</keyword>
<feature type="binding site" evidence="5">
    <location>
        <position position="90"/>
    </location>
    <ligand>
        <name>Zn(2+)</name>
        <dbReference type="ChEBI" id="CHEBI:29105"/>
        <label>2</label>
    </ligand>
</feature>
<dbReference type="OrthoDB" id="282270at2759"/>
<dbReference type="AlphaFoldDB" id="S9WHI2"/>
<feature type="binding site" evidence="5">
    <location>
        <position position="37"/>
    </location>
    <ligand>
        <name>Zn(2+)</name>
        <dbReference type="ChEBI" id="CHEBI:29105"/>
        <label>1</label>
    </ligand>
</feature>
<evidence type="ECO:0000256" key="3">
    <source>
        <dbReference type="ARBA" id="ARBA00022833"/>
    </source>
</evidence>
<keyword evidence="2 6" id="KW-0863">Zinc-finger</keyword>
<feature type="zinc finger region" description="C4-type" evidence="6">
    <location>
        <begin position="16"/>
        <end position="40"/>
    </location>
</feature>
<dbReference type="GO" id="GO:0005665">
    <property type="term" value="C:RNA polymerase II, core complex"/>
    <property type="evidence" value="ECO:0007669"/>
    <property type="project" value="TreeGrafter"/>
</dbReference>
<dbReference type="FunFam" id="2.20.25.10:FF:000040">
    <property type="entry name" value="Putative DNA-direcetd RNA polymerase II, subunit 9"/>
    <property type="match status" value="1"/>
</dbReference>
<dbReference type="EMBL" id="LR877156">
    <property type="protein sequence ID" value="CAD2219059.1"/>
    <property type="molecule type" value="Genomic_DNA"/>
</dbReference>
<dbReference type="PANTHER" id="PTHR11239:SF1">
    <property type="entry name" value="DNA-DIRECTED RNA POLYMERASE II SUBUNIT RPB9"/>
    <property type="match status" value="1"/>
</dbReference>
<comment type="subcellular location">
    <subcellularLocation>
        <location evidence="4">Nucleus</location>
    </subcellularLocation>
</comment>
<dbReference type="GO" id="GO:0003676">
    <property type="term" value="F:nucleic acid binding"/>
    <property type="evidence" value="ECO:0007669"/>
    <property type="project" value="InterPro"/>
</dbReference>
<dbReference type="PANTHER" id="PTHR11239">
    <property type="entry name" value="DNA-DIRECTED RNA POLYMERASE"/>
    <property type="match status" value="1"/>
</dbReference>
<evidence type="ECO:0000256" key="5">
    <source>
        <dbReference type="PIRSR" id="PIRSR005586-1"/>
    </source>
</evidence>
<dbReference type="GO" id="GO:0008270">
    <property type="term" value="F:zinc ion binding"/>
    <property type="evidence" value="ECO:0007669"/>
    <property type="project" value="UniProtKB-KW"/>
</dbReference>
<keyword evidence="1 5" id="KW-0479">Metal-binding</keyword>